<feature type="domain" description="F-box" evidence="1">
    <location>
        <begin position="1"/>
        <end position="46"/>
    </location>
</feature>
<evidence type="ECO:0000313" key="3">
    <source>
        <dbReference type="Proteomes" id="UP000240883"/>
    </source>
</evidence>
<accession>A0A2T2NSL5</accession>
<name>A0A2T2NSL5_CORCC</name>
<dbReference type="InterPro" id="IPR001810">
    <property type="entry name" value="F-box_dom"/>
</dbReference>
<sequence>MARFTDLPEDVLSLVFDQLSQRTVSELSRLCKPLREKAIPYLYQEIIFKAGKSRSCARRLSFLLRTLLERPQLTSHVRAFRLLGPHPNWTKFNPWEAELQQQTWTVNLWGLEGCTTLSKTQTIFASNQFYQLVDEEMHKSIAQFRGRSKDALAILVLTRFSRLTTLELGDGFLMYSLFLPQILKRADSLFPGLKHVMFGDVRPDPDNSVNYMDLDLIRPMFYSRSVEKFQVTMTQPWQFRWNRPEAPRSESLTMLHLFRTNINRFTLDQLLSAAPNLKRFHYDQEILFDHDSAGAPPLSPYLNLDGLNIALANLKNTLEDCKLTLRMAPGSLSAAEVLEAGLQFPPIQGTLTVLKEMQSLRKLDVPMVMFLGWAPEFAAKLDEVLPAGIQHLILRDDFIAYCPWALGNNCTKKVGRIGEYLGSRGTYAPQLETFKVRLTVARTDYWLLDAVKDLRTPIKRKSVRYWVVKERRKESHCWRFGSDEEDTRKDSVIPSGAFFLA</sequence>
<dbReference type="AlphaFoldDB" id="A0A2T2NSL5"/>
<dbReference type="OrthoDB" id="3720847at2759"/>
<protein>
    <recommendedName>
        <fullName evidence="1">F-box domain-containing protein</fullName>
    </recommendedName>
</protein>
<gene>
    <name evidence="2" type="ORF">BS50DRAFT_362160</name>
</gene>
<dbReference type="EMBL" id="KZ678134">
    <property type="protein sequence ID" value="PSN68369.1"/>
    <property type="molecule type" value="Genomic_DNA"/>
</dbReference>
<organism evidence="2 3">
    <name type="scientific">Corynespora cassiicola Philippines</name>
    <dbReference type="NCBI Taxonomy" id="1448308"/>
    <lineage>
        <taxon>Eukaryota</taxon>
        <taxon>Fungi</taxon>
        <taxon>Dikarya</taxon>
        <taxon>Ascomycota</taxon>
        <taxon>Pezizomycotina</taxon>
        <taxon>Dothideomycetes</taxon>
        <taxon>Pleosporomycetidae</taxon>
        <taxon>Pleosporales</taxon>
        <taxon>Corynesporascaceae</taxon>
        <taxon>Corynespora</taxon>
    </lineage>
</organism>
<keyword evidence="3" id="KW-1185">Reference proteome</keyword>
<reference evidence="2 3" key="1">
    <citation type="journal article" date="2018" name="Front. Microbiol.">
        <title>Genome-Wide Analysis of Corynespora cassiicola Leaf Fall Disease Putative Effectors.</title>
        <authorList>
            <person name="Lopez D."/>
            <person name="Ribeiro S."/>
            <person name="Label P."/>
            <person name="Fumanal B."/>
            <person name="Venisse J.S."/>
            <person name="Kohler A."/>
            <person name="de Oliveira R.R."/>
            <person name="Labutti K."/>
            <person name="Lipzen A."/>
            <person name="Lail K."/>
            <person name="Bauer D."/>
            <person name="Ohm R.A."/>
            <person name="Barry K.W."/>
            <person name="Spatafora J."/>
            <person name="Grigoriev I.V."/>
            <person name="Martin F.M."/>
            <person name="Pujade-Renaud V."/>
        </authorList>
    </citation>
    <scope>NUCLEOTIDE SEQUENCE [LARGE SCALE GENOMIC DNA]</scope>
    <source>
        <strain evidence="2 3">Philippines</strain>
    </source>
</reference>
<dbReference type="PROSITE" id="PS50181">
    <property type="entry name" value="FBOX"/>
    <property type="match status" value="1"/>
</dbReference>
<proteinExistence type="predicted"/>
<evidence type="ECO:0000313" key="2">
    <source>
        <dbReference type="EMBL" id="PSN68369.1"/>
    </source>
</evidence>
<dbReference type="Proteomes" id="UP000240883">
    <property type="component" value="Unassembled WGS sequence"/>
</dbReference>
<evidence type="ECO:0000259" key="1">
    <source>
        <dbReference type="PROSITE" id="PS50181"/>
    </source>
</evidence>